<dbReference type="Pfam" id="PF00675">
    <property type="entry name" value="Peptidase_M16"/>
    <property type="match status" value="1"/>
</dbReference>
<dbReference type="AlphaFoldDB" id="A0A1B2M091"/>
<dbReference type="PANTHER" id="PTHR43016:SF13">
    <property type="entry name" value="PRESEQUENCE PROTEASE, MITOCHONDRIAL"/>
    <property type="match status" value="1"/>
</dbReference>
<dbReference type="STRING" id="1789224.BFG52_09810"/>
<dbReference type="PANTHER" id="PTHR43016">
    <property type="entry name" value="PRESEQUENCE PROTEASE"/>
    <property type="match status" value="1"/>
</dbReference>
<dbReference type="EMBL" id="CP016895">
    <property type="protein sequence ID" value="AOA58617.1"/>
    <property type="molecule type" value="Genomic_DNA"/>
</dbReference>
<dbReference type="InterPro" id="IPR013578">
    <property type="entry name" value="Peptidase_M16C_assoc"/>
</dbReference>
<name>A0A1B2M091_9GAMM</name>
<gene>
    <name evidence="2" type="ORF">BFG52_09810</name>
</gene>
<dbReference type="RefSeq" id="WP_067555394.1">
    <property type="nucleotide sequence ID" value="NZ_CP016895.1"/>
</dbReference>
<dbReference type="GO" id="GO:0006508">
    <property type="term" value="P:proteolysis"/>
    <property type="evidence" value="ECO:0007669"/>
    <property type="project" value="InterPro"/>
</dbReference>
<evidence type="ECO:0000259" key="1">
    <source>
        <dbReference type="SMART" id="SM01264"/>
    </source>
</evidence>
<dbReference type="InterPro" id="IPR007863">
    <property type="entry name" value="Peptidase_M16_C"/>
</dbReference>
<protein>
    <recommendedName>
        <fullName evidence="1">Peptidase M16C associated domain-containing protein</fullName>
    </recommendedName>
</protein>
<accession>A0A1B2M091</accession>
<dbReference type="InterPro" id="IPR011765">
    <property type="entry name" value="Pept_M16_N"/>
</dbReference>
<dbReference type="KEGG" id="ala:BFG52_09810"/>
<dbReference type="SUPFAM" id="SSF63411">
    <property type="entry name" value="LuxS/MPP-like metallohydrolase"/>
    <property type="match status" value="4"/>
</dbReference>
<organism evidence="2 3">
    <name type="scientific">Acinetobacter larvae</name>
    <dbReference type="NCBI Taxonomy" id="1789224"/>
    <lineage>
        <taxon>Bacteria</taxon>
        <taxon>Pseudomonadati</taxon>
        <taxon>Pseudomonadota</taxon>
        <taxon>Gammaproteobacteria</taxon>
        <taxon>Moraxellales</taxon>
        <taxon>Moraxellaceae</taxon>
        <taxon>Acinetobacter</taxon>
    </lineage>
</organism>
<dbReference type="InterPro" id="IPR011249">
    <property type="entry name" value="Metalloenz_LuxS/M16"/>
</dbReference>
<sequence>MSQSIDAVSNFILLKQHHIAALALDVQLYQHRETGLQHYHFADGAAEYCLMIMLKTQPDSSNGVAHVLEHTVLNGSKKYPIRNVFTAMAQRSVNHFMNAFTDADYTCYPFATSNPQDFKNLADVYLDAVFAANLDPLDFQQEGIRIDFEQQQAQFKGIVFNEMKGAMSVVDRALYSEVQQHIFAGSCYAYNSGGNPLEIATLRYQQLQDFYQRYYHPSNALVFSAGDIDLTLLHHQLQQKIAHRHAVAAALPQFAPRRNVPMYRQASFPAQDTTQKSYIQMAWLLAPSADLLLNLAWYVLAELLCGRADAPLRHYCDHFAAGALSSSLMGLVDQTTESVFHCGIQQVDASAVSAFEDGVWRVLQDFMRDPIDDQLLDSIMTRLEFEQREVRSGPYALSLFFKAARYAAIDADVFAALDLSATLAQLRLKVQDHVWLKSLLQQGLIDNPHRLCLLYQPDPAQLAQQQLAEQALLQKMTAQLNTVQRKQLQQQAQALQQRQQQPQDASVLPKLEISDLSLQSKEYPCQRSVIQLKQQEAACYAYAAGRNGVFDLQISFVLSEEIYLHPLFEFYQDLFGQLGAGESSYQQIELAVQAQSAGLSTELQSYIKVEDQQQQCAVRLSFAIKALAQQHQAIALLQQVLEQQRFDEPERLIHVLERNIQFKQSNINHFAATIATSSACRHFNPSAAYDYKSNALQSLQRQQQWLKQLQQDEHAVALLMSQLRQLHRQVLHCPRHFILVCDADVQAELLAQLEQQWQGYQSLALVEGIEQTVPQHSMAAEEQAWLIDGQVNYCVQAYPAVPIEHPDAAIFMVLAHYLTEGYLFNAIRQQGGAYDGRARYVEHSAALHLSSFRDPQLERTYQHFQQAIDNVCHRTVDHALLEAAILKASSSLNRHGLPLQQVLEQHADDWRGHTQHHDQLINQRILKVTYADLQRVCQQYLTPQSASRAALAGQQQAAALAQLGFQVCALSKHEALT</sequence>
<evidence type="ECO:0000313" key="2">
    <source>
        <dbReference type="EMBL" id="AOA58617.1"/>
    </source>
</evidence>
<dbReference type="GO" id="GO:0046872">
    <property type="term" value="F:metal ion binding"/>
    <property type="evidence" value="ECO:0007669"/>
    <property type="project" value="InterPro"/>
</dbReference>
<proteinExistence type="predicted"/>
<feature type="domain" description="Peptidase M16C associated" evidence="1">
    <location>
        <begin position="455"/>
        <end position="709"/>
    </location>
</feature>
<dbReference type="Pfam" id="PF08367">
    <property type="entry name" value="M16C_assoc"/>
    <property type="match status" value="1"/>
</dbReference>
<dbReference type="Proteomes" id="UP000093391">
    <property type="component" value="Chromosome"/>
</dbReference>
<dbReference type="SMART" id="SM01264">
    <property type="entry name" value="M16C_associated"/>
    <property type="match status" value="1"/>
</dbReference>
<reference evidence="2 3" key="1">
    <citation type="submission" date="2016-08" db="EMBL/GenBank/DDBJ databases">
        <authorList>
            <person name="Seilhamer J.J."/>
        </authorList>
    </citation>
    <scope>NUCLEOTIDE SEQUENCE [LARGE SCALE GENOMIC DNA]</scope>
    <source>
        <strain evidence="2 3">BRTC-1</strain>
    </source>
</reference>
<keyword evidence="3" id="KW-1185">Reference proteome</keyword>
<dbReference type="Gene3D" id="3.30.830.10">
    <property type="entry name" value="Metalloenzyme, LuxS/M16 peptidase-like"/>
    <property type="match status" value="4"/>
</dbReference>
<dbReference type="Pfam" id="PF05193">
    <property type="entry name" value="Peptidase_M16_C"/>
    <property type="match status" value="2"/>
</dbReference>
<dbReference type="OrthoDB" id="9762027at2"/>
<evidence type="ECO:0000313" key="3">
    <source>
        <dbReference type="Proteomes" id="UP000093391"/>
    </source>
</evidence>